<accession>A0A846T6C9</accession>
<name>A0A846T6C9_9BACI</name>
<organism evidence="2 3">
    <name type="scientific">Mesobacillus selenatarsenatis</name>
    <dbReference type="NCBI Taxonomy" id="388741"/>
    <lineage>
        <taxon>Bacteria</taxon>
        <taxon>Bacillati</taxon>
        <taxon>Bacillota</taxon>
        <taxon>Bacilli</taxon>
        <taxon>Bacillales</taxon>
        <taxon>Bacillaceae</taxon>
        <taxon>Mesobacillus</taxon>
    </lineage>
</organism>
<evidence type="ECO:0000313" key="3">
    <source>
        <dbReference type="Proteomes" id="UP000587942"/>
    </source>
</evidence>
<keyword evidence="1" id="KW-1133">Transmembrane helix</keyword>
<feature type="transmembrane region" description="Helical" evidence="1">
    <location>
        <begin position="187"/>
        <end position="206"/>
    </location>
</feature>
<protein>
    <submittedName>
        <fullName evidence="2">DUF4386 domain-containing protein</fullName>
    </submittedName>
</protein>
<dbReference type="AlphaFoldDB" id="A0A846T6C9"/>
<keyword evidence="1" id="KW-0812">Transmembrane</keyword>
<dbReference type="Proteomes" id="UP000587942">
    <property type="component" value="Unassembled WGS sequence"/>
</dbReference>
<dbReference type="Pfam" id="PF14329">
    <property type="entry name" value="DUF4386"/>
    <property type="match status" value="1"/>
</dbReference>
<feature type="transmembrane region" description="Helical" evidence="1">
    <location>
        <begin position="125"/>
        <end position="145"/>
    </location>
</feature>
<evidence type="ECO:0000313" key="2">
    <source>
        <dbReference type="EMBL" id="NKE04458.1"/>
    </source>
</evidence>
<feature type="transmembrane region" description="Helical" evidence="1">
    <location>
        <begin position="73"/>
        <end position="97"/>
    </location>
</feature>
<feature type="transmembrane region" description="Helical" evidence="1">
    <location>
        <begin position="40"/>
        <end position="61"/>
    </location>
</feature>
<keyword evidence="1" id="KW-0472">Membrane</keyword>
<feature type="transmembrane region" description="Helical" evidence="1">
    <location>
        <begin position="152"/>
        <end position="175"/>
    </location>
</feature>
<gene>
    <name evidence="2" type="ORF">GWK17_03025</name>
</gene>
<dbReference type="EMBL" id="JAAVUM010000002">
    <property type="protein sequence ID" value="NKE04458.1"/>
    <property type="molecule type" value="Genomic_DNA"/>
</dbReference>
<dbReference type="InterPro" id="IPR025495">
    <property type="entry name" value="DUF4386"/>
</dbReference>
<reference evidence="2 3" key="1">
    <citation type="submission" date="2020-03" db="EMBL/GenBank/DDBJ databases">
        <authorList>
            <person name="Sun Q."/>
        </authorList>
    </citation>
    <scope>NUCLEOTIDE SEQUENCE [LARGE SCALE GENOMIC DNA]</scope>
    <source>
        <strain evidence="2 3">KACC 21451</strain>
    </source>
</reference>
<proteinExistence type="predicted"/>
<sequence>MTIAAAFSYGYVHSSLIVSGDPLTTLKNIQASRSLFELGILGWLVIIVTDLLVSWAFYVFLKPLHREYSLLAGWIRLLYTAILATAVTHLVVVSKIIREDATLFSGSLDTLSSQVLLSVISFESIWSLGLIIFGGHLMVVGWIALRARQIPNIIGILLVASGFSYMLVHLLYGFLPQFDGVASILETILSIPMMVGELGFGLWLLIKGRKLTTLD</sequence>
<evidence type="ECO:0000256" key="1">
    <source>
        <dbReference type="SAM" id="Phobius"/>
    </source>
</evidence>
<comment type="caution">
    <text evidence="2">The sequence shown here is derived from an EMBL/GenBank/DDBJ whole genome shotgun (WGS) entry which is preliminary data.</text>
</comment>